<keyword evidence="2" id="KW-0223">Dioxygenase</keyword>
<dbReference type="EMBL" id="JACIET010000002">
    <property type="protein sequence ID" value="MBB4013337.1"/>
    <property type="molecule type" value="Genomic_DNA"/>
</dbReference>
<feature type="signal peptide" evidence="1">
    <location>
        <begin position="1"/>
        <end position="20"/>
    </location>
</feature>
<sequence>MLKRLLGWSALILGSAVLLGGCGGGSGACGLPDCGTTKPNPDAAAYVMKIATYKANGDPFDNVTDGLVFPETTEIRVTVTDKAGVAVPAQIVTATVSDPALAALTASTALTDSTGMGKFKITAAASSSTGAVTFTAKATIVNGTTSTDVSQPIAFRINEKKFTTTPGEPAYVRYVSATPTRIFVKGGALGAANASEKATVTFKVFDSNNTALANKTVYFTVTRRNGGILTNGNDGSVDTTVKTDADGLASVTVTAGVEPISINVIAWAVDTAGTTKTPEVWSDDQIVISGRKPDQTKFFMLWDSGATCNKLGDRTYPCLFTVYVADEKGDPVADGTVVNMVSDTGVVVATKLAGQPSGACLTVNSQCSANYTGKGTVSLGKHHIIAYSVGNYLQSPLATPKGYASEPITIDGSWVANALGLVSNGGNVIVNNKPVDSSGFGDADYYVRNCLSDTGTEANMKLNTCIPKD</sequence>
<dbReference type="PROSITE" id="PS51257">
    <property type="entry name" value="PROKAR_LIPOPROTEIN"/>
    <property type="match status" value="1"/>
</dbReference>
<proteinExistence type="predicted"/>
<evidence type="ECO:0000313" key="2">
    <source>
        <dbReference type="EMBL" id="MBB4013337.1"/>
    </source>
</evidence>
<keyword evidence="3" id="KW-1185">Reference proteome</keyword>
<name>A0A840BSJ8_9RHOO</name>
<accession>A0A840BSJ8</accession>
<organism evidence="2 3">
    <name type="scientific">Niveibacterium umoris</name>
    <dbReference type="NCBI Taxonomy" id="1193620"/>
    <lineage>
        <taxon>Bacteria</taxon>
        <taxon>Pseudomonadati</taxon>
        <taxon>Pseudomonadota</taxon>
        <taxon>Betaproteobacteria</taxon>
        <taxon>Rhodocyclales</taxon>
        <taxon>Rhodocyclaceae</taxon>
        <taxon>Niveibacterium</taxon>
    </lineage>
</organism>
<keyword evidence="1" id="KW-0732">Signal</keyword>
<dbReference type="SUPFAM" id="SSF49373">
    <property type="entry name" value="Invasin/intimin cell-adhesion fragments"/>
    <property type="match status" value="2"/>
</dbReference>
<dbReference type="InterPro" id="IPR013783">
    <property type="entry name" value="Ig-like_fold"/>
</dbReference>
<dbReference type="RefSeq" id="WP_207064425.1">
    <property type="nucleotide sequence ID" value="NZ_JAFGZA010000022.1"/>
</dbReference>
<dbReference type="Proteomes" id="UP000561045">
    <property type="component" value="Unassembled WGS sequence"/>
</dbReference>
<comment type="caution">
    <text evidence="2">The sequence shown here is derived from an EMBL/GenBank/DDBJ whole genome shotgun (WGS) entry which is preliminary data.</text>
</comment>
<evidence type="ECO:0000313" key="3">
    <source>
        <dbReference type="Proteomes" id="UP000561045"/>
    </source>
</evidence>
<dbReference type="AlphaFoldDB" id="A0A840BSJ8"/>
<reference evidence="2 3" key="1">
    <citation type="submission" date="2020-08" db="EMBL/GenBank/DDBJ databases">
        <title>Genomic Encyclopedia of Type Strains, Phase IV (KMG-IV): sequencing the most valuable type-strain genomes for metagenomic binning, comparative biology and taxonomic classification.</title>
        <authorList>
            <person name="Goeker M."/>
        </authorList>
    </citation>
    <scope>NUCLEOTIDE SEQUENCE [LARGE SCALE GENOMIC DNA]</scope>
    <source>
        <strain evidence="2 3">DSM 106739</strain>
    </source>
</reference>
<dbReference type="Gene3D" id="2.60.40.10">
    <property type="entry name" value="Immunoglobulins"/>
    <property type="match status" value="1"/>
</dbReference>
<protein>
    <submittedName>
        <fullName evidence="2">Protocatechuate 3,4-dioxygenase beta subunit</fullName>
    </submittedName>
</protein>
<dbReference type="GO" id="GO:0051213">
    <property type="term" value="F:dioxygenase activity"/>
    <property type="evidence" value="ECO:0007669"/>
    <property type="project" value="UniProtKB-KW"/>
</dbReference>
<evidence type="ECO:0000256" key="1">
    <source>
        <dbReference type="SAM" id="SignalP"/>
    </source>
</evidence>
<dbReference type="InterPro" id="IPR008964">
    <property type="entry name" value="Invasin/intimin_cell_adhesion"/>
</dbReference>
<feature type="chain" id="PRO_5032516468" evidence="1">
    <location>
        <begin position="21"/>
        <end position="469"/>
    </location>
</feature>
<gene>
    <name evidence="2" type="ORF">GGR36_002683</name>
</gene>
<keyword evidence="2" id="KW-0560">Oxidoreductase</keyword>